<evidence type="ECO:0000313" key="2">
    <source>
        <dbReference type="Proteomes" id="UP000736328"/>
    </source>
</evidence>
<organism evidence="1 2">
    <name type="scientific">candidate division TA06 bacterium</name>
    <dbReference type="NCBI Taxonomy" id="2250710"/>
    <lineage>
        <taxon>Bacteria</taxon>
        <taxon>Bacteria division TA06</taxon>
    </lineage>
</organism>
<dbReference type="PANTHER" id="PTHR33803">
    <property type="entry name" value="IS1478 TRANSPOSASE"/>
    <property type="match status" value="1"/>
</dbReference>
<comment type="caution">
    <text evidence="1">The sequence shown here is derived from an EMBL/GenBank/DDBJ whole genome shotgun (WGS) entry which is preliminary data.</text>
</comment>
<dbReference type="Proteomes" id="UP000736328">
    <property type="component" value="Unassembled WGS sequence"/>
</dbReference>
<feature type="non-terminal residue" evidence="1">
    <location>
        <position position="286"/>
    </location>
</feature>
<dbReference type="AlphaFoldDB" id="A0A933MJC2"/>
<proteinExistence type="predicted"/>
<dbReference type="EMBL" id="JACQXR010000009">
    <property type="protein sequence ID" value="MBI4725808.1"/>
    <property type="molecule type" value="Genomic_DNA"/>
</dbReference>
<name>A0A933MJC2_UNCT6</name>
<reference evidence="1" key="1">
    <citation type="submission" date="2020-07" db="EMBL/GenBank/DDBJ databases">
        <title>Huge and variable diversity of episymbiotic CPR bacteria and DPANN archaea in groundwater ecosystems.</title>
        <authorList>
            <person name="He C.Y."/>
            <person name="Keren R."/>
            <person name="Whittaker M."/>
            <person name="Farag I.F."/>
            <person name="Doudna J."/>
            <person name="Cate J.H.D."/>
            <person name="Banfield J.F."/>
        </authorList>
    </citation>
    <scope>NUCLEOTIDE SEQUENCE</scope>
    <source>
        <strain evidence="1">NC_groundwater_1520_Pr4_B-0.1um_53_5</strain>
    </source>
</reference>
<evidence type="ECO:0000313" key="1">
    <source>
        <dbReference type="EMBL" id="MBI4725808.1"/>
    </source>
</evidence>
<accession>A0A933MJC2</accession>
<gene>
    <name evidence="1" type="ORF">HY768_01050</name>
</gene>
<protein>
    <submittedName>
        <fullName evidence="1">Transposase</fullName>
    </submittedName>
</protein>
<dbReference type="PANTHER" id="PTHR33803:SF3">
    <property type="entry name" value="BLL1974 PROTEIN"/>
    <property type="match status" value="1"/>
</dbReference>
<sequence>MKEVSDSFKWRRFSRIPLTGKVPDDTTLVKLTNLYGPQSAAEINQELVKKLTGKKIIRGKKLRADCKAVEANIHFPTDSSWVKVIIRLVKKLKKTGVGAKIKIVEHTRVIKKTLRKLSKCKTLGEDKTKELCRIVIRHTRHTVRRAKAMSKAASRSLRNGQLKKAMKAAVDRTNQRLKTFVKVTEKLLGQSKEVLKGNHHLPNRQISVFNSKAKPIVTGKQSKKTTFGNKALVAEVEQGIVSQCQVLSGNPSETSLPKGLLKTHQEMFGYVPEELATDRGLSSAKN</sequence>